<dbReference type="AlphaFoldDB" id="A0A4R2JIT5"/>
<dbReference type="InterPro" id="IPR015590">
    <property type="entry name" value="Aldehyde_DH_dom"/>
</dbReference>
<evidence type="ECO:0000313" key="5">
    <source>
        <dbReference type="Proteomes" id="UP000295680"/>
    </source>
</evidence>
<dbReference type="GO" id="GO:0016620">
    <property type="term" value="F:oxidoreductase activity, acting on the aldehyde or oxo group of donors, NAD or NADP as acceptor"/>
    <property type="evidence" value="ECO:0007669"/>
    <property type="project" value="InterPro"/>
</dbReference>
<accession>A0A4R2JIT5</accession>
<dbReference type="RefSeq" id="WP_132119062.1">
    <property type="nucleotide sequence ID" value="NZ_SLWS01000005.1"/>
</dbReference>
<dbReference type="PANTHER" id="PTHR43111">
    <property type="entry name" value="ALDEHYDE DEHYDROGENASE B-RELATED"/>
    <property type="match status" value="1"/>
</dbReference>
<keyword evidence="2" id="KW-0560">Oxidoreductase</keyword>
<keyword evidence="5" id="KW-1185">Reference proteome</keyword>
<protein>
    <submittedName>
        <fullName evidence="4">Aldehyde dehydrogenase</fullName>
    </submittedName>
</protein>
<dbReference type="PANTHER" id="PTHR43111:SF1">
    <property type="entry name" value="ALDEHYDE DEHYDROGENASE B-RELATED"/>
    <property type="match status" value="1"/>
</dbReference>
<dbReference type="InterPro" id="IPR016162">
    <property type="entry name" value="Ald_DH_N"/>
</dbReference>
<comment type="caution">
    <text evidence="4">The sequence shown here is derived from an EMBL/GenBank/DDBJ whole genome shotgun (WGS) entry which is preliminary data.</text>
</comment>
<gene>
    <name evidence="4" type="ORF">EV192_105429</name>
</gene>
<reference evidence="4 5" key="1">
    <citation type="submission" date="2019-03" db="EMBL/GenBank/DDBJ databases">
        <title>Genomic Encyclopedia of Type Strains, Phase IV (KMG-IV): sequencing the most valuable type-strain genomes for metagenomic binning, comparative biology and taxonomic classification.</title>
        <authorList>
            <person name="Goeker M."/>
        </authorList>
    </citation>
    <scope>NUCLEOTIDE SEQUENCE [LARGE SCALE GENOMIC DNA]</scope>
    <source>
        <strain evidence="4 5">DSM 45934</strain>
    </source>
</reference>
<dbReference type="Proteomes" id="UP000295680">
    <property type="component" value="Unassembled WGS sequence"/>
</dbReference>
<dbReference type="Gene3D" id="3.40.309.10">
    <property type="entry name" value="Aldehyde Dehydrogenase, Chain A, domain 2"/>
    <property type="match status" value="1"/>
</dbReference>
<dbReference type="EMBL" id="SLWS01000005">
    <property type="protein sequence ID" value="TCO58362.1"/>
    <property type="molecule type" value="Genomic_DNA"/>
</dbReference>
<dbReference type="Gene3D" id="3.40.605.10">
    <property type="entry name" value="Aldehyde Dehydrogenase, Chain A, domain 1"/>
    <property type="match status" value="1"/>
</dbReference>
<organism evidence="4 5">
    <name type="scientific">Actinocrispum wychmicini</name>
    <dbReference type="NCBI Taxonomy" id="1213861"/>
    <lineage>
        <taxon>Bacteria</taxon>
        <taxon>Bacillati</taxon>
        <taxon>Actinomycetota</taxon>
        <taxon>Actinomycetes</taxon>
        <taxon>Pseudonocardiales</taxon>
        <taxon>Pseudonocardiaceae</taxon>
        <taxon>Actinocrispum</taxon>
    </lineage>
</organism>
<name>A0A4R2JIT5_9PSEU</name>
<evidence type="ECO:0000313" key="4">
    <source>
        <dbReference type="EMBL" id="TCO58362.1"/>
    </source>
</evidence>
<evidence type="ECO:0000259" key="3">
    <source>
        <dbReference type="Pfam" id="PF00171"/>
    </source>
</evidence>
<evidence type="ECO:0000256" key="2">
    <source>
        <dbReference type="ARBA" id="ARBA00023002"/>
    </source>
</evidence>
<proteinExistence type="inferred from homology"/>
<dbReference type="SUPFAM" id="SSF53720">
    <property type="entry name" value="ALDH-like"/>
    <property type="match status" value="1"/>
</dbReference>
<comment type="similarity">
    <text evidence="1">Belongs to the aldehyde dehydrogenase family.</text>
</comment>
<dbReference type="OrthoDB" id="6882680at2"/>
<feature type="domain" description="Aldehyde dehydrogenase" evidence="3">
    <location>
        <begin position="31"/>
        <end position="221"/>
    </location>
</feature>
<dbReference type="Pfam" id="PF00171">
    <property type="entry name" value="Aldedh"/>
    <property type="match status" value="2"/>
</dbReference>
<dbReference type="InterPro" id="IPR016163">
    <property type="entry name" value="Ald_DH_C"/>
</dbReference>
<sequence length="439" mass="47151">MSRYTAPGEPGSLVRFAARYDHFIGGEYVPAAEGRYFPNPTPVTGEVFTEVAEGTADDMAHAWQEAHGAAARWAQTAVAERAVILSEIADRIEDNLEALAVAETWDTGKPIRETLGADLPLASDHFRYFAGAVRAQECTRSQVDGDVVVHGIRNPLGVVTQRVSWDFPLLGAAWRLAPALAAGNTVVLHPSAQTPASVHVLLSAIADLVPPGVVNVVNGHEGVAPSGRGPAVFFSDVAQYADNFHDRALAGFATGTSLALVQHDRYEEFLAAATANMSALAVGHPLDSETTVGAQVSADELGKALWYIDNATNSGALVRLGGGRPLPHPDLADGYYVEPTVIEGDKARVPGVWPVVSVAPFNDFDDAVKLVNETALGRGVSVWSRDNGVGYRFGQAVQAERVWVNNDHTYFAEAMFGHEDRHSLLAQFWHEKRLLVNYA</sequence>
<dbReference type="InterPro" id="IPR016161">
    <property type="entry name" value="Ald_DH/histidinol_DH"/>
</dbReference>
<evidence type="ECO:0000256" key="1">
    <source>
        <dbReference type="ARBA" id="ARBA00009986"/>
    </source>
</evidence>
<feature type="domain" description="Aldehyde dehydrogenase" evidence="3">
    <location>
        <begin position="254"/>
        <end position="417"/>
    </location>
</feature>